<keyword evidence="4" id="KW-0411">Iron-sulfur</keyword>
<keyword evidence="7" id="KW-1185">Reference proteome</keyword>
<dbReference type="Proteomes" id="UP000009159">
    <property type="component" value="Chromosome"/>
</dbReference>
<dbReference type="GO" id="GO:0046872">
    <property type="term" value="F:metal ion binding"/>
    <property type="evidence" value="ECO:0007669"/>
    <property type="project" value="UniProtKB-KW"/>
</dbReference>
<dbReference type="eggNOG" id="COG2146">
    <property type="taxonomic scope" value="Bacteria"/>
</dbReference>
<evidence type="ECO:0000313" key="6">
    <source>
        <dbReference type="EMBL" id="ABM15193.1"/>
    </source>
</evidence>
<gene>
    <name evidence="6" type="ordered locus">Mvan_4417</name>
</gene>
<evidence type="ECO:0000256" key="1">
    <source>
        <dbReference type="ARBA" id="ARBA00022714"/>
    </source>
</evidence>
<evidence type="ECO:0000256" key="4">
    <source>
        <dbReference type="ARBA" id="ARBA00023014"/>
    </source>
</evidence>
<reference evidence="6" key="1">
    <citation type="submission" date="2006-12" db="EMBL/GenBank/DDBJ databases">
        <title>Complete sequence of Mycobacterium vanbaalenii PYR-1.</title>
        <authorList>
            <consortium name="US DOE Joint Genome Institute"/>
            <person name="Copeland A."/>
            <person name="Lucas S."/>
            <person name="Lapidus A."/>
            <person name="Barry K."/>
            <person name="Detter J.C."/>
            <person name="Glavina del Rio T."/>
            <person name="Hammon N."/>
            <person name="Israni S."/>
            <person name="Dalin E."/>
            <person name="Tice H."/>
            <person name="Pitluck S."/>
            <person name="Singan V."/>
            <person name="Schmutz J."/>
            <person name="Larimer F."/>
            <person name="Land M."/>
            <person name="Hauser L."/>
            <person name="Kyrpides N."/>
            <person name="Anderson I.J."/>
            <person name="Miller C."/>
            <person name="Richardson P."/>
        </authorList>
    </citation>
    <scope>NUCLEOTIDE SEQUENCE [LARGE SCALE GENOMIC DNA]</scope>
    <source>
        <strain evidence="6">PYR-1</strain>
    </source>
</reference>
<dbReference type="InterPro" id="IPR017941">
    <property type="entry name" value="Rieske_2Fe-2S"/>
</dbReference>
<dbReference type="PANTHER" id="PTHR21496">
    <property type="entry name" value="FERREDOXIN-RELATED"/>
    <property type="match status" value="1"/>
</dbReference>
<dbReference type="HOGENOM" id="CLU_055690_5_2_11"/>
<dbReference type="EC" id="1.14.12.19" evidence="6"/>
<evidence type="ECO:0000256" key="2">
    <source>
        <dbReference type="ARBA" id="ARBA00022723"/>
    </source>
</evidence>
<dbReference type="GO" id="GO:0008695">
    <property type="term" value="F:3-phenylpropionate dioxygenase activity"/>
    <property type="evidence" value="ECO:0007669"/>
    <property type="project" value="UniProtKB-EC"/>
</dbReference>
<dbReference type="EMBL" id="CP000511">
    <property type="protein sequence ID" value="ABM15193.1"/>
    <property type="molecule type" value="Genomic_DNA"/>
</dbReference>
<protein>
    <submittedName>
        <fullName evidence="6">Phenylpropionate dioxygenase ferredoxin subunit</fullName>
        <ecNumber evidence="6">1.14.12.19</ecNumber>
    </submittedName>
</protein>
<proteinExistence type="predicted"/>
<keyword evidence="6" id="KW-0223">Dioxygenase</keyword>
<dbReference type="GO" id="GO:0004497">
    <property type="term" value="F:monooxygenase activity"/>
    <property type="evidence" value="ECO:0007669"/>
    <property type="project" value="UniProtKB-ARBA"/>
</dbReference>
<keyword evidence="1" id="KW-0001">2Fe-2S</keyword>
<feature type="domain" description="Rieske" evidence="5">
    <location>
        <begin position="21"/>
        <end position="117"/>
    </location>
</feature>
<dbReference type="CDD" id="cd03528">
    <property type="entry name" value="Rieske_RO_ferredoxin"/>
    <property type="match status" value="1"/>
</dbReference>
<dbReference type="AlphaFoldDB" id="A1TDE3"/>
<name>A1TDE3_MYCVP</name>
<evidence type="ECO:0000256" key="3">
    <source>
        <dbReference type="ARBA" id="ARBA00023004"/>
    </source>
</evidence>
<evidence type="ECO:0000259" key="5">
    <source>
        <dbReference type="PROSITE" id="PS51296"/>
    </source>
</evidence>
<sequence>MSELSEKELGGLPTVAGREWIRACATGELPDDGGHQIDTTPPVSVFAVAGEFFCIDDTCTHEMYSLSDGWIEEKECVIECSLHMAKFCLRTGAALTPPASAPVAVHPVARVEDTLYVALPPSYFQGA</sequence>
<accession>A1TDE3</accession>
<keyword evidence="3" id="KW-0408">Iron</keyword>
<dbReference type="GO" id="GO:0051537">
    <property type="term" value="F:2 iron, 2 sulfur cluster binding"/>
    <property type="evidence" value="ECO:0007669"/>
    <property type="project" value="UniProtKB-KW"/>
</dbReference>
<dbReference type="Pfam" id="PF00355">
    <property type="entry name" value="Rieske"/>
    <property type="match status" value="1"/>
</dbReference>
<dbReference type="SUPFAM" id="SSF50022">
    <property type="entry name" value="ISP domain"/>
    <property type="match status" value="1"/>
</dbReference>
<dbReference type="InterPro" id="IPR036922">
    <property type="entry name" value="Rieske_2Fe-2S_sf"/>
</dbReference>
<keyword evidence="6" id="KW-0560">Oxidoreductase</keyword>
<dbReference type="PROSITE" id="PS51296">
    <property type="entry name" value="RIESKE"/>
    <property type="match status" value="1"/>
</dbReference>
<dbReference type="STRING" id="350058.Mvan_4417"/>
<organism evidence="6 7">
    <name type="scientific">Mycolicibacterium vanbaalenii (strain DSM 7251 / JCM 13017 / BCRC 16820 / KCTC 9966 / NRRL B-24157 / PYR-1)</name>
    <name type="common">Mycobacterium vanbaalenii</name>
    <dbReference type="NCBI Taxonomy" id="350058"/>
    <lineage>
        <taxon>Bacteria</taxon>
        <taxon>Bacillati</taxon>
        <taxon>Actinomycetota</taxon>
        <taxon>Actinomycetes</taxon>
        <taxon>Mycobacteriales</taxon>
        <taxon>Mycobacteriaceae</taxon>
        <taxon>Mycolicibacterium</taxon>
    </lineage>
</organism>
<dbReference type="PANTHER" id="PTHR21496:SF23">
    <property type="entry name" value="3-PHENYLPROPIONATE_CINNAMIC ACID DIOXYGENASE FERREDOXIN SUBUNIT"/>
    <property type="match status" value="1"/>
</dbReference>
<evidence type="ECO:0000313" key="7">
    <source>
        <dbReference type="Proteomes" id="UP000009159"/>
    </source>
</evidence>
<dbReference type="KEGG" id="mva:Mvan_4417"/>
<dbReference type="Gene3D" id="2.102.10.10">
    <property type="entry name" value="Rieske [2Fe-2S] iron-sulphur domain"/>
    <property type="match status" value="1"/>
</dbReference>
<keyword evidence="2" id="KW-0479">Metal-binding</keyword>